<dbReference type="EMBL" id="CP049257">
    <property type="protein sequence ID" value="QIG42280.1"/>
    <property type="molecule type" value="Genomic_DNA"/>
</dbReference>
<dbReference type="InterPro" id="IPR002034">
    <property type="entry name" value="AIPM/Hcit_synth_CS"/>
</dbReference>
<comment type="pathway">
    <text evidence="1">Amino-acid biosynthesis; L-isoleucine biosynthesis; 2-oxobutanoate from pyruvate: step 1/3.</text>
</comment>
<dbReference type="Gene3D" id="1.10.238.260">
    <property type="match status" value="1"/>
</dbReference>
<reference evidence="11 12" key="1">
    <citation type="submission" date="2020-02" db="EMBL/GenBank/DDBJ databases">
        <title>Full genome sequence of Nocardioides sp. R-3366.</title>
        <authorList>
            <person name="Im W.-T."/>
        </authorList>
    </citation>
    <scope>NUCLEOTIDE SEQUENCE [LARGE SCALE GENOMIC DNA]</scope>
    <source>
        <strain evidence="11 12">R-3366</strain>
    </source>
</reference>
<dbReference type="Proteomes" id="UP000502996">
    <property type="component" value="Chromosome"/>
</dbReference>
<dbReference type="PROSITE" id="PS00815">
    <property type="entry name" value="AIPM_HOMOCIT_SYNTH_1"/>
    <property type="match status" value="1"/>
</dbReference>
<evidence type="ECO:0000256" key="2">
    <source>
        <dbReference type="ARBA" id="ARBA00006154"/>
    </source>
</evidence>
<dbReference type="CDD" id="cd07941">
    <property type="entry name" value="DRE_TIM_LeuA3"/>
    <property type="match status" value="1"/>
</dbReference>
<dbReference type="GO" id="GO:0043714">
    <property type="term" value="F:(R)-citramalate synthase activity"/>
    <property type="evidence" value="ECO:0007669"/>
    <property type="project" value="UniProtKB-UniRule"/>
</dbReference>
<dbReference type="InterPro" id="IPR054691">
    <property type="entry name" value="LeuA/HCS_post-cat"/>
</dbReference>
<dbReference type="PANTHER" id="PTHR43538:SF1">
    <property type="entry name" value="(R)-CITRAMALATE SYNTHASE"/>
    <property type="match status" value="1"/>
</dbReference>
<dbReference type="UniPathway" id="UPA00047">
    <property type="reaction ID" value="UER00066"/>
</dbReference>
<comment type="similarity">
    <text evidence="2 9">Belongs to the alpha-IPM synthase/homocitrate synthase family.</text>
</comment>
<evidence type="ECO:0000256" key="1">
    <source>
        <dbReference type="ARBA" id="ARBA00004743"/>
    </source>
</evidence>
<dbReference type="AlphaFoldDB" id="A0A6G6WB68"/>
<sequence>MDLHGDFHVYDTTLRDGAQQEGLNLSVADKLTIARQLDGLGVGYIEGGWPGANPKDTEFFRRAAAELDLKHARLTAFGSTRRAGVRAADDPQVAALRDSGASVVTLVAKSHDRHVDLALRTTLEENLAMVRDTVGHLRAEGQEVFLDAEHFFDGYRANRDYALEVLRTAYDAGASVVALCDTNGGMLPDWVSDVVHDVIDTTGVRVGIHAHNDSGCAVANSLAAIDAGATHVQGCINGYGERTGNADLVTVVANLELKLARSVLPPGLLGDATRIAHAVADVTNFPPASRQPYVGSSAFAHKAGLHASAIKVDPDLYQHTQPERVGNDMRLLVSDMAGRASIELKGRELGFDLSSSPSLLASVTARVKELEATGFTFEAADASFELLLEEMVTGARPTYFEVESWRVITETSPLGEAVSEATVKLRASGERHVVTGEGNGPVNALDQALRTAIGQAFPEVVKFELIDYKVRILDQGHGTDAITRVLIETSDGESSWVTVGVGHNVIEASWGALVDGLTYGLRRQGV</sequence>
<evidence type="ECO:0000256" key="3">
    <source>
        <dbReference type="ARBA" id="ARBA00022605"/>
    </source>
</evidence>
<evidence type="ECO:0000256" key="6">
    <source>
        <dbReference type="ARBA" id="ARBA00023304"/>
    </source>
</evidence>
<gene>
    <name evidence="11" type="ORF">G5V58_05430</name>
</gene>
<keyword evidence="6" id="KW-0100">Branched-chain amino acid biosynthesis</keyword>
<protein>
    <recommendedName>
        <fullName evidence="8">Citramalate synthase</fullName>
        <ecNumber evidence="8">2.3.3.21</ecNumber>
    </recommendedName>
</protein>
<dbReference type="Pfam" id="PF22617">
    <property type="entry name" value="HCS_D2"/>
    <property type="match status" value="1"/>
</dbReference>
<keyword evidence="5 9" id="KW-0808">Transferase</keyword>
<evidence type="ECO:0000256" key="9">
    <source>
        <dbReference type="RuleBase" id="RU003523"/>
    </source>
</evidence>
<evidence type="ECO:0000256" key="7">
    <source>
        <dbReference type="ARBA" id="ARBA00048263"/>
    </source>
</evidence>
<dbReference type="EC" id="2.3.3.21" evidence="8"/>
<dbReference type="Pfam" id="PF00682">
    <property type="entry name" value="HMGL-like"/>
    <property type="match status" value="1"/>
</dbReference>
<dbReference type="PROSITE" id="PS00816">
    <property type="entry name" value="AIPM_HOMOCIT_SYNTH_2"/>
    <property type="match status" value="1"/>
</dbReference>
<dbReference type="SMART" id="SM00917">
    <property type="entry name" value="LeuA_dimer"/>
    <property type="match status" value="1"/>
</dbReference>
<dbReference type="PANTHER" id="PTHR43538">
    <property type="entry name" value="ALPHA-IPM SYNTHASE/HOMOCITRATE SYNTHASE"/>
    <property type="match status" value="1"/>
</dbReference>
<dbReference type="SUPFAM" id="SSF110921">
    <property type="entry name" value="2-isopropylmalate synthase LeuA, allosteric (dimerisation) domain"/>
    <property type="match status" value="1"/>
</dbReference>
<keyword evidence="12" id="KW-1185">Reference proteome</keyword>
<evidence type="ECO:0000313" key="11">
    <source>
        <dbReference type="EMBL" id="QIG42280.1"/>
    </source>
</evidence>
<comment type="catalytic activity">
    <reaction evidence="7">
        <text>pyruvate + acetyl-CoA + H2O = (3R)-citramalate + CoA + H(+)</text>
        <dbReference type="Rhea" id="RHEA:19045"/>
        <dbReference type="ChEBI" id="CHEBI:15361"/>
        <dbReference type="ChEBI" id="CHEBI:15377"/>
        <dbReference type="ChEBI" id="CHEBI:15378"/>
        <dbReference type="ChEBI" id="CHEBI:30934"/>
        <dbReference type="ChEBI" id="CHEBI:57287"/>
        <dbReference type="ChEBI" id="CHEBI:57288"/>
        <dbReference type="EC" id="2.3.3.21"/>
    </reaction>
</comment>
<evidence type="ECO:0000256" key="4">
    <source>
        <dbReference type="ARBA" id="ARBA00022624"/>
    </source>
</evidence>
<dbReference type="PROSITE" id="PS50991">
    <property type="entry name" value="PYR_CT"/>
    <property type="match status" value="1"/>
</dbReference>
<dbReference type="SUPFAM" id="SSF51569">
    <property type="entry name" value="Aldolase"/>
    <property type="match status" value="1"/>
</dbReference>
<dbReference type="Pfam" id="PF08502">
    <property type="entry name" value="LeuA_dimer"/>
    <property type="match status" value="1"/>
</dbReference>
<dbReference type="GO" id="GO:0003852">
    <property type="term" value="F:2-isopropylmalate synthase activity"/>
    <property type="evidence" value="ECO:0007669"/>
    <property type="project" value="InterPro"/>
</dbReference>
<name>A0A6G6WB68_9ACTN</name>
<evidence type="ECO:0000256" key="8">
    <source>
        <dbReference type="NCBIfam" id="TIGR00977"/>
    </source>
</evidence>
<dbReference type="InterPro" id="IPR036230">
    <property type="entry name" value="LeuA_allosteric_dom_sf"/>
</dbReference>
<dbReference type="InterPro" id="IPR000891">
    <property type="entry name" value="PYR_CT"/>
</dbReference>
<dbReference type="InterPro" id="IPR013785">
    <property type="entry name" value="Aldolase_TIM"/>
</dbReference>
<proteinExistence type="inferred from homology"/>
<evidence type="ECO:0000256" key="5">
    <source>
        <dbReference type="ARBA" id="ARBA00022679"/>
    </source>
</evidence>
<dbReference type="RefSeq" id="WP_165229495.1">
    <property type="nucleotide sequence ID" value="NZ_CP049257.1"/>
</dbReference>
<keyword evidence="3" id="KW-0028">Amino-acid biosynthesis</keyword>
<evidence type="ECO:0000259" key="10">
    <source>
        <dbReference type="PROSITE" id="PS50991"/>
    </source>
</evidence>
<keyword evidence="4" id="KW-0412">Isoleucine biosynthesis</keyword>
<feature type="domain" description="Pyruvate carboxyltransferase" evidence="10">
    <location>
        <begin position="7"/>
        <end position="269"/>
    </location>
</feature>
<dbReference type="InterPro" id="IPR013709">
    <property type="entry name" value="2-isopropylmalate_synth_dimer"/>
</dbReference>
<dbReference type="GO" id="GO:0009098">
    <property type="term" value="P:L-leucine biosynthetic process"/>
    <property type="evidence" value="ECO:0007669"/>
    <property type="project" value="InterPro"/>
</dbReference>
<dbReference type="KEGG" id="nano:G5V58_05430"/>
<evidence type="ECO:0000313" key="12">
    <source>
        <dbReference type="Proteomes" id="UP000502996"/>
    </source>
</evidence>
<organism evidence="11 12">
    <name type="scientific">Nocardioides anomalus</name>
    <dbReference type="NCBI Taxonomy" id="2712223"/>
    <lineage>
        <taxon>Bacteria</taxon>
        <taxon>Bacillati</taxon>
        <taxon>Actinomycetota</taxon>
        <taxon>Actinomycetes</taxon>
        <taxon>Propionibacteriales</taxon>
        <taxon>Nocardioidaceae</taxon>
        <taxon>Nocardioides</taxon>
    </lineage>
</organism>
<dbReference type="Gene3D" id="3.20.20.70">
    <property type="entry name" value="Aldolase class I"/>
    <property type="match status" value="1"/>
</dbReference>
<accession>A0A6G6WB68</accession>
<dbReference type="Gene3D" id="3.30.160.270">
    <property type="match status" value="1"/>
</dbReference>
<dbReference type="NCBIfam" id="TIGR00977">
    <property type="entry name" value="citramal_synth"/>
    <property type="match status" value="1"/>
</dbReference>
<dbReference type="InterPro" id="IPR005675">
    <property type="entry name" value="Citramal_synthase"/>
</dbReference>
<dbReference type="GO" id="GO:0009097">
    <property type="term" value="P:isoleucine biosynthetic process"/>
    <property type="evidence" value="ECO:0007669"/>
    <property type="project" value="UniProtKB-UniRule"/>
</dbReference>